<keyword evidence="2" id="KW-1185">Reference proteome</keyword>
<dbReference type="Gene3D" id="1.10.8.60">
    <property type="match status" value="1"/>
</dbReference>
<dbReference type="EMBL" id="CP036172">
    <property type="protein sequence ID" value="QSZ68147.1"/>
    <property type="molecule type" value="Genomic_DNA"/>
</dbReference>
<sequence length="111" mass="11875">MWSSLSAARQIIILPAVLVRDPALFEADRLPEAFEYRDAHLDALAFAFALRPQNTALRGVPGTGKTTAVRLLFAEAEETRALIVPAPGVMPPAVLDLVVERPVPTSASASI</sequence>
<protein>
    <submittedName>
        <fullName evidence="1">Uncharacterized protein</fullName>
    </submittedName>
</protein>
<gene>
    <name evidence="1" type="ORF">RJ40_11910</name>
</gene>
<evidence type="ECO:0000313" key="2">
    <source>
        <dbReference type="Proteomes" id="UP001042704"/>
    </source>
</evidence>
<dbReference type="AlphaFoldDB" id="A0A8A3S792"/>
<evidence type="ECO:0000313" key="1">
    <source>
        <dbReference type="EMBL" id="QSZ68147.1"/>
    </source>
</evidence>
<dbReference type="SUPFAM" id="SSF52540">
    <property type="entry name" value="P-loop containing nucleoside triphosphate hydrolases"/>
    <property type="match status" value="1"/>
</dbReference>
<reference evidence="1" key="1">
    <citation type="journal article" date="2001" name="Int. J. Syst. Evol. Microbiol.">
        <title>Methanofollis aquaemaris sp. nov., a methanogen isolated from an aquaculture fish pond.</title>
        <authorList>
            <person name="Lai M.C."/>
            <person name="Chen S.C."/>
        </authorList>
    </citation>
    <scope>NUCLEOTIDE SEQUENCE</scope>
    <source>
        <strain evidence="1">N2F9704</strain>
    </source>
</reference>
<dbReference type="Gene3D" id="3.40.50.300">
    <property type="entry name" value="P-loop containing nucleotide triphosphate hydrolases"/>
    <property type="match status" value="1"/>
</dbReference>
<dbReference type="InterPro" id="IPR027417">
    <property type="entry name" value="P-loop_NTPase"/>
</dbReference>
<dbReference type="KEGG" id="maqe:RJ40_11910"/>
<name>A0A8A3S792_9EURY</name>
<accession>A0A8A3S792</accession>
<dbReference type="RefSeq" id="WP_265581089.1">
    <property type="nucleotide sequence ID" value="NZ_CP036172.1"/>
</dbReference>
<organism evidence="1 2">
    <name type="scientific">Methanofollis aquaemaris</name>
    <dbReference type="NCBI Taxonomy" id="126734"/>
    <lineage>
        <taxon>Archaea</taxon>
        <taxon>Methanobacteriati</taxon>
        <taxon>Methanobacteriota</taxon>
        <taxon>Stenosarchaea group</taxon>
        <taxon>Methanomicrobia</taxon>
        <taxon>Methanomicrobiales</taxon>
        <taxon>Methanomicrobiaceae</taxon>
        <taxon>Methanofollis</taxon>
    </lineage>
</organism>
<proteinExistence type="predicted"/>
<reference evidence="1" key="2">
    <citation type="submission" date="2019-02" db="EMBL/GenBank/DDBJ databases">
        <authorList>
            <person name="Chen S.-C."/>
            <person name="Chien H.-H."/>
            <person name="Lai M.-C."/>
        </authorList>
    </citation>
    <scope>NUCLEOTIDE SEQUENCE</scope>
    <source>
        <strain evidence="1">N2F9704</strain>
    </source>
</reference>
<dbReference type="GeneID" id="76425084"/>
<dbReference type="Proteomes" id="UP001042704">
    <property type="component" value="Chromosome"/>
</dbReference>